<protein>
    <submittedName>
        <fullName evidence="1">Uncharacterized protein</fullName>
    </submittedName>
</protein>
<name>A0A193QJS9_SODGM</name>
<evidence type="ECO:0000313" key="2">
    <source>
        <dbReference type="Proteomes" id="UP000245838"/>
    </source>
</evidence>
<gene>
    <name evidence="1" type="ORF">SGGMMB4_03179</name>
</gene>
<dbReference type="Proteomes" id="UP000245838">
    <property type="component" value="Chromosome sggmmb4_Chromosome"/>
</dbReference>
<dbReference type="EMBL" id="LN854557">
    <property type="protein sequence ID" value="CRL45449.1"/>
    <property type="molecule type" value="Genomic_DNA"/>
</dbReference>
<dbReference type="BioCyc" id="SGLO343509:SGP1_RS12515-MONOMER"/>
<dbReference type="AlphaFoldDB" id="A0A193QJS9"/>
<dbReference type="OrthoDB" id="5816932at2"/>
<dbReference type="RefSeq" id="WP_041866962.1">
    <property type="nucleotide sequence ID" value="NC_007712.1"/>
</dbReference>
<sequence>MSCRRAVFAHAAIYISPAPFRVDWPARDRVLLLETFSEASCNRQIQSILRQEEQALVDVLVKQGAPLAASQDETQRRAGIELLLTLINGAVCRTFHEEDIDSNLIALVTRFLSTAVRA</sequence>
<evidence type="ECO:0000313" key="1">
    <source>
        <dbReference type="EMBL" id="CRL45449.1"/>
    </source>
</evidence>
<reference evidence="1 2" key="1">
    <citation type="submission" date="2015-05" db="EMBL/GenBank/DDBJ databases">
        <authorList>
            <person name="Goodhead I."/>
        </authorList>
    </citation>
    <scope>NUCLEOTIDE SEQUENCE [LARGE SCALE GENOMIC DNA]</scope>
    <source>
        <strain evidence="2">morsitans</strain>
    </source>
</reference>
<accession>A0A193QJS9</accession>
<organism evidence="1 2">
    <name type="scientific">Sodalis glossinidius (strain morsitans)</name>
    <dbReference type="NCBI Taxonomy" id="343509"/>
    <lineage>
        <taxon>Bacteria</taxon>
        <taxon>Pseudomonadati</taxon>
        <taxon>Pseudomonadota</taxon>
        <taxon>Gammaproteobacteria</taxon>
        <taxon>Enterobacterales</taxon>
        <taxon>Bruguierivoracaceae</taxon>
        <taxon>Sodalis</taxon>
    </lineage>
</organism>
<proteinExistence type="predicted"/>